<keyword evidence="8 21" id="KW-0732">Signal</keyword>
<dbReference type="InterPro" id="IPR011009">
    <property type="entry name" value="Kinase-like_dom_sf"/>
</dbReference>
<evidence type="ECO:0000256" key="11">
    <source>
        <dbReference type="ARBA" id="ARBA00022777"/>
    </source>
</evidence>
<name>A0AAD4TCI9_9MAGN</name>
<keyword evidence="11" id="KW-0418">Kinase</keyword>
<feature type="signal peptide" evidence="21">
    <location>
        <begin position="1"/>
        <end position="22"/>
    </location>
</feature>
<evidence type="ECO:0000259" key="22">
    <source>
        <dbReference type="PROSITE" id="PS50011"/>
    </source>
</evidence>
<evidence type="ECO:0000256" key="12">
    <source>
        <dbReference type="ARBA" id="ARBA00022840"/>
    </source>
</evidence>
<evidence type="ECO:0000256" key="17">
    <source>
        <dbReference type="ARBA" id="ARBA00047899"/>
    </source>
</evidence>
<evidence type="ECO:0000256" key="1">
    <source>
        <dbReference type="ARBA" id="ARBA00004479"/>
    </source>
</evidence>
<evidence type="ECO:0000256" key="20">
    <source>
        <dbReference type="SAM" id="Phobius"/>
    </source>
</evidence>
<dbReference type="CDD" id="cd14066">
    <property type="entry name" value="STKc_IRAK"/>
    <property type="match status" value="1"/>
</dbReference>
<dbReference type="EC" id="2.7.11.1" evidence="4"/>
<evidence type="ECO:0000256" key="7">
    <source>
        <dbReference type="ARBA" id="ARBA00022692"/>
    </source>
</evidence>
<evidence type="ECO:0000256" key="9">
    <source>
        <dbReference type="ARBA" id="ARBA00022734"/>
    </source>
</evidence>
<dbReference type="GO" id="GO:0005524">
    <property type="term" value="F:ATP binding"/>
    <property type="evidence" value="ECO:0007669"/>
    <property type="project" value="UniProtKB-UniRule"/>
</dbReference>
<dbReference type="Proteomes" id="UP001202328">
    <property type="component" value="Unassembled WGS sequence"/>
</dbReference>
<reference evidence="23" key="1">
    <citation type="submission" date="2022-04" db="EMBL/GenBank/DDBJ databases">
        <title>A functionally conserved STORR gene fusion in Papaver species that diverged 16.8 million years ago.</title>
        <authorList>
            <person name="Catania T."/>
        </authorList>
    </citation>
    <scope>NUCLEOTIDE SEQUENCE</scope>
    <source>
        <strain evidence="23">S-188037</strain>
    </source>
</reference>
<evidence type="ECO:0000256" key="18">
    <source>
        <dbReference type="ARBA" id="ARBA00048679"/>
    </source>
</evidence>
<dbReference type="SMART" id="SM00220">
    <property type="entry name" value="S_TKc"/>
    <property type="match status" value="1"/>
</dbReference>
<evidence type="ECO:0000256" key="13">
    <source>
        <dbReference type="ARBA" id="ARBA00022989"/>
    </source>
</evidence>
<sequence>MFVFKFLSCSLFFFLMVTLASSVTDLGFQYNGFKDAQNLHQDGMADITPEGILRLTNTEKKNAVGHCFYSNPVQFHRNSSSSSANGNTTTAVSFSTTFVFAIVSETDISGQGLAFVIAPRRGLPGALGNQFLGLFNGENNGNPDNHVFAVELDTSKDVEYDNDSNHVGIDINGLKSVKAKFAGYYTDENGGFKSLLLKSGRAMQVWVEYDGSQKQIDVTIAPIKVNKPNVPLLSFHQDLSSILLDTMYVGFSSSTRTAQTFHYILGWSFQINGDAQGLEISSLPKLPEGKSKTLTIVLSIVMSSVVLIAICLGIFLFLWKRKFAELVEDWEQIYGTHRFTYKDLYTATKGFAEKEIIGSGAFGKVYRGVLPSSKMEVAVKKVSHDSSRGMRQFIAEIVSIGKLRHRNLVQLYGYCRRKGELLLVYEFLSCGSLEKFIFPSCSDAAASSSPRAILNWMQRFEVIKGVASGLVYLHEEWEKVVIHRDVKASNVLLDSEMNPKLGDFGLAMLFDHGTGDALTSRVAGTPGYIAPEMTRSGFASTSTDVYSFGVFLLEVACGKRPVEVKTDSTGEHLVYLVDLVLSRWRKGIILETIDPIFGNEYVAEEIELVLKLGLLCTHTNSEFRPTMRQVMQYLNGDAALLQTDLWALETSDTINLAFASPRARLGDLYPYGVDSTTPGLSSTASVTVMSSTR</sequence>
<dbReference type="SUPFAM" id="SSF49899">
    <property type="entry name" value="Concanavalin A-like lectins/glucanases"/>
    <property type="match status" value="1"/>
</dbReference>
<dbReference type="FunFam" id="2.60.120.200:FF:000051">
    <property type="entry name" value="L-type lectin-domain containing receptor kinase V.9"/>
    <property type="match status" value="1"/>
</dbReference>
<dbReference type="InterPro" id="IPR013320">
    <property type="entry name" value="ConA-like_dom_sf"/>
</dbReference>
<dbReference type="PROSITE" id="PS00108">
    <property type="entry name" value="PROTEIN_KINASE_ST"/>
    <property type="match status" value="1"/>
</dbReference>
<evidence type="ECO:0000313" key="24">
    <source>
        <dbReference type="Proteomes" id="UP001202328"/>
    </source>
</evidence>
<keyword evidence="9" id="KW-0430">Lectin</keyword>
<evidence type="ECO:0000256" key="8">
    <source>
        <dbReference type="ARBA" id="ARBA00022729"/>
    </source>
</evidence>
<dbReference type="Pfam" id="PF00069">
    <property type="entry name" value="Pkinase"/>
    <property type="match status" value="1"/>
</dbReference>
<dbReference type="PROSITE" id="PS50011">
    <property type="entry name" value="PROTEIN_KINASE_DOM"/>
    <property type="match status" value="1"/>
</dbReference>
<evidence type="ECO:0000256" key="3">
    <source>
        <dbReference type="ARBA" id="ARBA00010217"/>
    </source>
</evidence>
<evidence type="ECO:0000256" key="16">
    <source>
        <dbReference type="ARBA" id="ARBA00023180"/>
    </source>
</evidence>
<keyword evidence="13 20" id="KW-1133">Transmembrane helix</keyword>
<evidence type="ECO:0000256" key="14">
    <source>
        <dbReference type="ARBA" id="ARBA00023136"/>
    </source>
</evidence>
<dbReference type="InterPro" id="IPR000719">
    <property type="entry name" value="Prot_kinase_dom"/>
</dbReference>
<keyword evidence="6" id="KW-0808">Transferase</keyword>
<evidence type="ECO:0000256" key="19">
    <source>
        <dbReference type="PROSITE-ProRule" id="PRU10141"/>
    </source>
</evidence>
<evidence type="ECO:0000256" key="15">
    <source>
        <dbReference type="ARBA" id="ARBA00023170"/>
    </source>
</evidence>
<evidence type="ECO:0000256" key="5">
    <source>
        <dbReference type="ARBA" id="ARBA00022527"/>
    </source>
</evidence>
<dbReference type="InterPro" id="IPR017441">
    <property type="entry name" value="Protein_kinase_ATP_BS"/>
</dbReference>
<keyword evidence="15" id="KW-0675">Receptor</keyword>
<dbReference type="InterPro" id="IPR050528">
    <property type="entry name" value="L-type_Lectin-RKs"/>
</dbReference>
<keyword evidence="24" id="KW-1185">Reference proteome</keyword>
<feature type="binding site" evidence="19">
    <location>
        <position position="381"/>
    </location>
    <ligand>
        <name>ATP</name>
        <dbReference type="ChEBI" id="CHEBI:30616"/>
    </ligand>
</feature>
<organism evidence="23 24">
    <name type="scientific">Papaver atlanticum</name>
    <dbReference type="NCBI Taxonomy" id="357466"/>
    <lineage>
        <taxon>Eukaryota</taxon>
        <taxon>Viridiplantae</taxon>
        <taxon>Streptophyta</taxon>
        <taxon>Embryophyta</taxon>
        <taxon>Tracheophyta</taxon>
        <taxon>Spermatophyta</taxon>
        <taxon>Magnoliopsida</taxon>
        <taxon>Ranunculales</taxon>
        <taxon>Papaveraceae</taxon>
        <taxon>Papaveroideae</taxon>
        <taxon>Papaver</taxon>
    </lineage>
</organism>
<keyword evidence="12 19" id="KW-0067">ATP-binding</keyword>
<feature type="domain" description="Protein kinase" evidence="22">
    <location>
        <begin position="351"/>
        <end position="640"/>
    </location>
</feature>
<dbReference type="EMBL" id="JAJJMB010001902">
    <property type="protein sequence ID" value="KAI3954636.1"/>
    <property type="molecule type" value="Genomic_DNA"/>
</dbReference>
<accession>A0AAD4TCI9</accession>
<comment type="subcellular location">
    <subcellularLocation>
        <location evidence="1">Membrane</location>
        <topology evidence="1">Single-pass type I membrane protein</topology>
    </subcellularLocation>
</comment>
<keyword evidence="10 19" id="KW-0547">Nucleotide-binding</keyword>
<dbReference type="InterPro" id="IPR001220">
    <property type="entry name" value="Legume_lectin_dom"/>
</dbReference>
<comment type="similarity">
    <text evidence="3">In the C-terminal section; belongs to the protein kinase superfamily. Ser/Thr protein kinase family.</text>
</comment>
<keyword evidence="16" id="KW-0325">Glycoprotein</keyword>
<comment type="catalytic activity">
    <reaction evidence="17">
        <text>L-threonyl-[protein] + ATP = O-phospho-L-threonyl-[protein] + ADP + H(+)</text>
        <dbReference type="Rhea" id="RHEA:46608"/>
        <dbReference type="Rhea" id="RHEA-COMP:11060"/>
        <dbReference type="Rhea" id="RHEA-COMP:11605"/>
        <dbReference type="ChEBI" id="CHEBI:15378"/>
        <dbReference type="ChEBI" id="CHEBI:30013"/>
        <dbReference type="ChEBI" id="CHEBI:30616"/>
        <dbReference type="ChEBI" id="CHEBI:61977"/>
        <dbReference type="ChEBI" id="CHEBI:456216"/>
        <dbReference type="EC" id="2.7.11.1"/>
    </reaction>
</comment>
<dbReference type="SUPFAM" id="SSF56112">
    <property type="entry name" value="Protein kinase-like (PK-like)"/>
    <property type="match status" value="1"/>
</dbReference>
<evidence type="ECO:0000256" key="6">
    <source>
        <dbReference type="ARBA" id="ARBA00022679"/>
    </source>
</evidence>
<dbReference type="GO" id="GO:0030246">
    <property type="term" value="F:carbohydrate binding"/>
    <property type="evidence" value="ECO:0007669"/>
    <property type="project" value="UniProtKB-KW"/>
</dbReference>
<dbReference type="PANTHER" id="PTHR27007">
    <property type="match status" value="1"/>
</dbReference>
<dbReference type="AlphaFoldDB" id="A0AAD4TCI9"/>
<dbReference type="Gene3D" id="3.30.200.20">
    <property type="entry name" value="Phosphorylase Kinase, domain 1"/>
    <property type="match status" value="1"/>
</dbReference>
<dbReference type="FunFam" id="3.30.200.20:FF:000112">
    <property type="entry name" value="Lectin-domain containing receptor kinase A4.3"/>
    <property type="match status" value="1"/>
</dbReference>
<dbReference type="PROSITE" id="PS00107">
    <property type="entry name" value="PROTEIN_KINASE_ATP"/>
    <property type="match status" value="1"/>
</dbReference>
<dbReference type="FunFam" id="1.10.510.10:FF:000108">
    <property type="entry name" value="L-type lectin-domain containing receptor kinase S.4"/>
    <property type="match status" value="1"/>
</dbReference>
<dbReference type="CDD" id="cd06899">
    <property type="entry name" value="lectin_legume_LecRK_Arcelin_ConA"/>
    <property type="match status" value="1"/>
</dbReference>
<comment type="catalytic activity">
    <reaction evidence="18">
        <text>L-seryl-[protein] + ATP = O-phospho-L-seryl-[protein] + ADP + H(+)</text>
        <dbReference type="Rhea" id="RHEA:17989"/>
        <dbReference type="Rhea" id="RHEA-COMP:9863"/>
        <dbReference type="Rhea" id="RHEA-COMP:11604"/>
        <dbReference type="ChEBI" id="CHEBI:15378"/>
        <dbReference type="ChEBI" id="CHEBI:29999"/>
        <dbReference type="ChEBI" id="CHEBI:30616"/>
        <dbReference type="ChEBI" id="CHEBI:83421"/>
        <dbReference type="ChEBI" id="CHEBI:456216"/>
        <dbReference type="EC" id="2.7.11.1"/>
    </reaction>
</comment>
<evidence type="ECO:0000256" key="2">
    <source>
        <dbReference type="ARBA" id="ARBA00008536"/>
    </source>
</evidence>
<evidence type="ECO:0000256" key="4">
    <source>
        <dbReference type="ARBA" id="ARBA00012513"/>
    </source>
</evidence>
<dbReference type="Pfam" id="PF00139">
    <property type="entry name" value="Lectin_legB"/>
    <property type="match status" value="1"/>
</dbReference>
<dbReference type="Gene3D" id="1.10.510.10">
    <property type="entry name" value="Transferase(Phosphotransferase) domain 1"/>
    <property type="match status" value="1"/>
</dbReference>
<evidence type="ECO:0000256" key="21">
    <source>
        <dbReference type="SAM" id="SignalP"/>
    </source>
</evidence>
<evidence type="ECO:0000256" key="10">
    <source>
        <dbReference type="ARBA" id="ARBA00022741"/>
    </source>
</evidence>
<dbReference type="GO" id="GO:0004674">
    <property type="term" value="F:protein serine/threonine kinase activity"/>
    <property type="evidence" value="ECO:0007669"/>
    <property type="project" value="UniProtKB-KW"/>
</dbReference>
<feature type="transmembrane region" description="Helical" evidence="20">
    <location>
        <begin position="294"/>
        <end position="319"/>
    </location>
</feature>
<dbReference type="Gene3D" id="2.60.120.200">
    <property type="match status" value="1"/>
</dbReference>
<gene>
    <name evidence="23" type="ORF">MKW98_019767</name>
</gene>
<protein>
    <recommendedName>
        <fullName evidence="4">non-specific serine/threonine protein kinase</fullName>
        <ecNumber evidence="4">2.7.11.1</ecNumber>
    </recommendedName>
</protein>
<feature type="chain" id="PRO_5041981387" description="non-specific serine/threonine protein kinase" evidence="21">
    <location>
        <begin position="23"/>
        <end position="693"/>
    </location>
</feature>
<comment type="caution">
    <text evidence="23">The sequence shown here is derived from an EMBL/GenBank/DDBJ whole genome shotgun (WGS) entry which is preliminary data.</text>
</comment>
<keyword evidence="14 20" id="KW-0472">Membrane</keyword>
<comment type="similarity">
    <text evidence="2">In the N-terminal section; belongs to the leguminous lectin family.</text>
</comment>
<dbReference type="GO" id="GO:0016020">
    <property type="term" value="C:membrane"/>
    <property type="evidence" value="ECO:0007669"/>
    <property type="project" value="UniProtKB-SubCell"/>
</dbReference>
<evidence type="ECO:0000313" key="23">
    <source>
        <dbReference type="EMBL" id="KAI3954636.1"/>
    </source>
</evidence>
<proteinExistence type="inferred from homology"/>
<dbReference type="InterPro" id="IPR008271">
    <property type="entry name" value="Ser/Thr_kinase_AS"/>
</dbReference>
<keyword evidence="7 20" id="KW-0812">Transmembrane</keyword>
<keyword evidence="5" id="KW-0723">Serine/threonine-protein kinase</keyword>